<evidence type="ECO:0000313" key="1">
    <source>
        <dbReference type="EMBL" id="KAG1898043.1"/>
    </source>
</evidence>
<comment type="caution">
    <text evidence="1">The sequence shown here is derived from an EMBL/GenBank/DDBJ whole genome shotgun (WGS) entry which is preliminary data.</text>
</comment>
<sequence>MEPTSQLGASTSLPQLNKGPQILSGSGSFQSYLSSAGSHHRHAKGASVHLENQSSVHTDKSQSPYLQSVVEASSHPGPLSGVVRFITNFPGFLLEDLHRFRYGHLGRLRILLSLYCCVSVTFLSFKMHSALQGAVAAGRPHMGHSPNSDTLYHVSPLSNVSVQQRMSIAFPNTSPGHLETFILATHSSVDSDLTACLWTEEDKLHDTISSLTAWSGPMSLVVVTSAPTDHLTVLKRFPELMSLPDMHASFGLSLHVLQVSSSFGGSANAYLNVARLLAPTDRVVLFPDGLPLHLSSNLYSSIIRSTSPQPLVLGNNSRRTYPFAPMSPVVLPKDYPTWCTERFSLFQSRSLDWEDCLWQLWLESAGEVKSTAVDSRPVVETGRSNNSSSAKLRRRWTVKYRAEACALAMKRAQILEATSYADKKAFQWRKKFCHEVRS</sequence>
<dbReference type="EMBL" id="JABBWK010000042">
    <property type="protein sequence ID" value="KAG1898043.1"/>
    <property type="molecule type" value="Genomic_DNA"/>
</dbReference>
<organism evidence="1 2">
    <name type="scientific">Suillus fuscotomentosus</name>
    <dbReference type="NCBI Taxonomy" id="1912939"/>
    <lineage>
        <taxon>Eukaryota</taxon>
        <taxon>Fungi</taxon>
        <taxon>Dikarya</taxon>
        <taxon>Basidiomycota</taxon>
        <taxon>Agaricomycotina</taxon>
        <taxon>Agaricomycetes</taxon>
        <taxon>Agaricomycetidae</taxon>
        <taxon>Boletales</taxon>
        <taxon>Suillineae</taxon>
        <taxon>Suillaceae</taxon>
        <taxon>Suillus</taxon>
    </lineage>
</organism>
<name>A0AAD4E1K0_9AGAM</name>
<dbReference type="Proteomes" id="UP001195769">
    <property type="component" value="Unassembled WGS sequence"/>
</dbReference>
<accession>A0AAD4E1K0</accession>
<reference evidence="1" key="1">
    <citation type="journal article" date="2020" name="New Phytol.">
        <title>Comparative genomics reveals dynamic genome evolution in host specialist ectomycorrhizal fungi.</title>
        <authorList>
            <person name="Lofgren L.A."/>
            <person name="Nguyen N.H."/>
            <person name="Vilgalys R."/>
            <person name="Ruytinx J."/>
            <person name="Liao H.L."/>
            <person name="Branco S."/>
            <person name="Kuo A."/>
            <person name="LaButti K."/>
            <person name="Lipzen A."/>
            <person name="Andreopoulos W."/>
            <person name="Pangilinan J."/>
            <person name="Riley R."/>
            <person name="Hundley H."/>
            <person name="Na H."/>
            <person name="Barry K."/>
            <person name="Grigoriev I.V."/>
            <person name="Stajich J.E."/>
            <person name="Kennedy P.G."/>
        </authorList>
    </citation>
    <scope>NUCLEOTIDE SEQUENCE</scope>
    <source>
        <strain evidence="1">FC203</strain>
    </source>
</reference>
<evidence type="ECO:0000313" key="2">
    <source>
        <dbReference type="Proteomes" id="UP001195769"/>
    </source>
</evidence>
<proteinExistence type="predicted"/>
<gene>
    <name evidence="1" type="ORF">F5891DRAFT_1191347</name>
</gene>
<protein>
    <submittedName>
        <fullName evidence="1">Uncharacterized protein</fullName>
    </submittedName>
</protein>
<dbReference type="AlphaFoldDB" id="A0AAD4E1K0"/>
<dbReference type="GeneID" id="64661738"/>
<dbReference type="RefSeq" id="XP_041223619.1">
    <property type="nucleotide sequence ID" value="XM_041367440.1"/>
</dbReference>
<keyword evidence="2" id="KW-1185">Reference proteome</keyword>